<comment type="caution">
    <text evidence="2">The sequence shown here is derived from an EMBL/GenBank/DDBJ whole genome shotgun (WGS) entry which is preliminary data.</text>
</comment>
<feature type="region of interest" description="Disordered" evidence="1">
    <location>
        <begin position="9"/>
        <end position="28"/>
    </location>
</feature>
<protein>
    <submittedName>
        <fullName evidence="2">Uncharacterized protein</fullName>
    </submittedName>
</protein>
<name>A0A699L2X5_TANCI</name>
<sequence length="135" mass="14886">PVQTTIAKKMDNRQAKHKDANSNKVSSNFNSGSKYVWLVQVVRKFVTSNPFDVLNMVDKDIGVAPGDLVKSKGNNVNLGNSKDINLDNKDNDSENAVEVDDNETASFMALKVLTPYDDDEECKDLTEAQLAFCDA</sequence>
<reference evidence="2" key="1">
    <citation type="journal article" date="2019" name="Sci. Rep.">
        <title>Draft genome of Tanacetum cinerariifolium, the natural source of mosquito coil.</title>
        <authorList>
            <person name="Yamashiro T."/>
            <person name="Shiraishi A."/>
            <person name="Satake H."/>
            <person name="Nakayama K."/>
        </authorList>
    </citation>
    <scope>NUCLEOTIDE SEQUENCE</scope>
</reference>
<proteinExistence type="predicted"/>
<dbReference type="AlphaFoldDB" id="A0A699L2X5"/>
<evidence type="ECO:0000313" key="2">
    <source>
        <dbReference type="EMBL" id="GFB18514.1"/>
    </source>
</evidence>
<gene>
    <name evidence="2" type="ORF">Tci_690485</name>
</gene>
<organism evidence="2">
    <name type="scientific">Tanacetum cinerariifolium</name>
    <name type="common">Dalmatian daisy</name>
    <name type="synonym">Chrysanthemum cinerariifolium</name>
    <dbReference type="NCBI Taxonomy" id="118510"/>
    <lineage>
        <taxon>Eukaryota</taxon>
        <taxon>Viridiplantae</taxon>
        <taxon>Streptophyta</taxon>
        <taxon>Embryophyta</taxon>
        <taxon>Tracheophyta</taxon>
        <taxon>Spermatophyta</taxon>
        <taxon>Magnoliopsida</taxon>
        <taxon>eudicotyledons</taxon>
        <taxon>Gunneridae</taxon>
        <taxon>Pentapetalae</taxon>
        <taxon>asterids</taxon>
        <taxon>campanulids</taxon>
        <taxon>Asterales</taxon>
        <taxon>Asteraceae</taxon>
        <taxon>Asteroideae</taxon>
        <taxon>Anthemideae</taxon>
        <taxon>Anthemidinae</taxon>
        <taxon>Tanacetum</taxon>
    </lineage>
</organism>
<feature type="compositionally biased region" description="Basic and acidic residues" evidence="1">
    <location>
        <begin position="9"/>
        <end position="21"/>
    </location>
</feature>
<evidence type="ECO:0000256" key="1">
    <source>
        <dbReference type="SAM" id="MobiDB-lite"/>
    </source>
</evidence>
<feature type="non-terminal residue" evidence="2">
    <location>
        <position position="1"/>
    </location>
</feature>
<dbReference type="EMBL" id="BKCJ010570523">
    <property type="protein sequence ID" value="GFB18514.1"/>
    <property type="molecule type" value="Genomic_DNA"/>
</dbReference>
<accession>A0A699L2X5</accession>